<comment type="caution">
    <text evidence="1">The sequence shown here is derived from an EMBL/GenBank/DDBJ whole genome shotgun (WGS) entry which is preliminary data.</text>
</comment>
<dbReference type="AlphaFoldDB" id="A0A6N3QV57"/>
<dbReference type="EC" id="3.4.21.-" evidence="1"/>
<accession>A0A6N3QV57</accession>
<dbReference type="EMBL" id="AKMW01000066">
    <property type="protein sequence ID" value="EIQ06381.1"/>
    <property type="molecule type" value="Genomic_DNA"/>
</dbReference>
<keyword evidence="1" id="KW-0645">Protease</keyword>
<organism evidence="1 3">
    <name type="scientific">Shigella flexneri CCH060</name>
    <dbReference type="NCBI Taxonomy" id="754091"/>
    <lineage>
        <taxon>Bacteria</taxon>
        <taxon>Pseudomonadati</taxon>
        <taxon>Pseudomonadota</taxon>
        <taxon>Gammaproteobacteria</taxon>
        <taxon>Enterobacterales</taxon>
        <taxon>Enterobacteriaceae</taxon>
        <taxon>Shigella</taxon>
    </lineage>
</organism>
<gene>
    <name evidence="2" type="ORF">SFCCH060_3975</name>
    <name evidence="1" type="ORF">SFCCH060_4878</name>
</gene>
<dbReference type="GO" id="GO:0008233">
    <property type="term" value="F:peptidase activity"/>
    <property type="evidence" value="ECO:0007669"/>
    <property type="project" value="UniProtKB-KW"/>
</dbReference>
<dbReference type="Proteomes" id="UP000005406">
    <property type="component" value="Unassembled WGS sequence"/>
</dbReference>
<evidence type="ECO:0000313" key="1">
    <source>
        <dbReference type="EMBL" id="EIQ03042.1"/>
    </source>
</evidence>
<name>A0A6N3QV57_SHIFL</name>
<reference evidence="1 3" key="1">
    <citation type="submission" date="2012-03" db="EMBL/GenBank/DDBJ databases">
        <authorList>
            <person name="Rasko D."/>
            <person name="Redman J."/>
            <person name="Daugherty S.C."/>
            <person name="Tallon L."/>
            <person name="Sadzewicz L."/>
            <person name="Jones K."/>
            <person name="Santana-Cruz I."/>
            <person name="Liu X."/>
        </authorList>
    </citation>
    <scope>NUCLEOTIDE SEQUENCE [LARGE SCALE GENOMIC DNA]</scope>
    <source>
        <strain evidence="1 3">CCH060</strain>
    </source>
</reference>
<proteinExistence type="predicted"/>
<sequence length="43" mass="4750">MFWEIKLHTLTCSQEETLLAKVLDSDNSFAPGIQQAKVVSTAV</sequence>
<keyword evidence="1" id="KW-0378">Hydrolase</keyword>
<protein>
    <submittedName>
        <fullName evidence="1">Serine protease pet autotransporter domain protein</fullName>
        <ecNumber evidence="1">3.4.21.-</ecNumber>
    </submittedName>
</protein>
<evidence type="ECO:0000313" key="2">
    <source>
        <dbReference type="EMBL" id="EIQ06381.1"/>
    </source>
</evidence>
<dbReference type="EMBL" id="AKMW01000079">
    <property type="protein sequence ID" value="EIQ03042.1"/>
    <property type="molecule type" value="Genomic_DNA"/>
</dbReference>
<dbReference type="GO" id="GO:0006508">
    <property type="term" value="P:proteolysis"/>
    <property type="evidence" value="ECO:0007669"/>
    <property type="project" value="UniProtKB-KW"/>
</dbReference>
<evidence type="ECO:0000313" key="3">
    <source>
        <dbReference type="Proteomes" id="UP000005406"/>
    </source>
</evidence>